<accession>A0ACC0V6V4</accession>
<gene>
    <name evidence="1" type="ORF">N3K66_003473</name>
</gene>
<organism evidence="1 2">
    <name type="scientific">Trichothecium roseum</name>
    <dbReference type="NCBI Taxonomy" id="47278"/>
    <lineage>
        <taxon>Eukaryota</taxon>
        <taxon>Fungi</taxon>
        <taxon>Dikarya</taxon>
        <taxon>Ascomycota</taxon>
        <taxon>Pezizomycotina</taxon>
        <taxon>Sordariomycetes</taxon>
        <taxon>Hypocreomycetidae</taxon>
        <taxon>Hypocreales</taxon>
        <taxon>Hypocreales incertae sedis</taxon>
        <taxon>Trichothecium</taxon>
    </lineage>
</organism>
<dbReference type="EMBL" id="CM047942">
    <property type="protein sequence ID" value="KAI9901656.1"/>
    <property type="molecule type" value="Genomic_DNA"/>
</dbReference>
<name>A0ACC0V6V4_9HYPO</name>
<sequence>MLSRAIRRRLVASLSRRSPQSRGTLQHQQRRWATPAPRPGDGPMMDRRADRELPTVEQISFRWGRTLPIFVAVVAACSVAIFNYQKMSSPVVASTLYALRTSPRARALLGDEIYFRRQIPWIHGTMNQLHGNIDIWFAVRGSRGEATMRFASNRPTPRGMFETTEWSLRGEDGQWVDLLEDGDPFRDIVGEDALPVPAALVAAEDMETRGFRQQGPLNR</sequence>
<dbReference type="Proteomes" id="UP001163324">
    <property type="component" value="Chromosome 3"/>
</dbReference>
<comment type="caution">
    <text evidence="1">The sequence shown here is derived from an EMBL/GenBank/DDBJ whole genome shotgun (WGS) entry which is preliminary data.</text>
</comment>
<protein>
    <submittedName>
        <fullName evidence="1">Uncharacterized protein</fullName>
    </submittedName>
</protein>
<evidence type="ECO:0000313" key="1">
    <source>
        <dbReference type="EMBL" id="KAI9901656.1"/>
    </source>
</evidence>
<proteinExistence type="predicted"/>
<keyword evidence="2" id="KW-1185">Reference proteome</keyword>
<reference evidence="1" key="1">
    <citation type="submission" date="2022-10" db="EMBL/GenBank/DDBJ databases">
        <title>Complete Genome of Trichothecium roseum strain YXFP-22015, a Plant Pathogen Isolated from Citrus.</title>
        <authorList>
            <person name="Wang Y."/>
            <person name="Zhu L."/>
        </authorList>
    </citation>
    <scope>NUCLEOTIDE SEQUENCE</scope>
    <source>
        <strain evidence="1">YXFP-22015</strain>
    </source>
</reference>
<evidence type="ECO:0000313" key="2">
    <source>
        <dbReference type="Proteomes" id="UP001163324"/>
    </source>
</evidence>